<dbReference type="PROSITE" id="PS00155">
    <property type="entry name" value="CUTINASE_1"/>
    <property type="match status" value="1"/>
</dbReference>
<evidence type="ECO:0000256" key="12">
    <source>
        <dbReference type="RuleBase" id="RU361263"/>
    </source>
</evidence>
<comment type="caution">
    <text evidence="14">The sequence shown here is derived from an EMBL/GenBank/DDBJ whole genome shotgun (WGS) entry which is preliminary data.</text>
</comment>
<keyword evidence="8 11" id="KW-1015">Disulfide bond</keyword>
<dbReference type="Pfam" id="PF01083">
    <property type="entry name" value="Cutinase"/>
    <property type="match status" value="1"/>
</dbReference>
<dbReference type="GO" id="GO:0016052">
    <property type="term" value="P:carbohydrate catabolic process"/>
    <property type="evidence" value="ECO:0007669"/>
    <property type="project" value="TreeGrafter"/>
</dbReference>
<dbReference type="PRINTS" id="PR00129">
    <property type="entry name" value="CUTINASE"/>
</dbReference>
<keyword evidence="15" id="KW-1185">Reference proteome</keyword>
<evidence type="ECO:0000256" key="6">
    <source>
        <dbReference type="ARBA" id="ARBA00022729"/>
    </source>
</evidence>
<comment type="catalytic activity">
    <reaction evidence="9 12">
        <text>cutin + H2O = cutin monomers.</text>
        <dbReference type="EC" id="3.1.1.74"/>
    </reaction>
</comment>
<dbReference type="EMBL" id="MCFA01000168">
    <property type="protein sequence ID" value="ORY01568.1"/>
    <property type="molecule type" value="Genomic_DNA"/>
</dbReference>
<dbReference type="InterPro" id="IPR011150">
    <property type="entry name" value="Cutinase_monf"/>
</dbReference>
<dbReference type="PANTHER" id="PTHR48250:SF3">
    <property type="entry name" value="CUTINASE 1-RELATED"/>
    <property type="match status" value="1"/>
</dbReference>
<evidence type="ECO:0000256" key="5">
    <source>
        <dbReference type="ARBA" id="ARBA00022525"/>
    </source>
</evidence>
<feature type="signal peptide" evidence="13">
    <location>
        <begin position="1"/>
        <end position="15"/>
    </location>
</feature>
<feature type="active site" evidence="10">
    <location>
        <position position="184"/>
    </location>
</feature>
<dbReference type="InterPro" id="IPR043580">
    <property type="entry name" value="CUTINASE_1"/>
</dbReference>
<feature type="disulfide bond" evidence="11">
    <location>
        <begin position="41"/>
        <end position="117"/>
    </location>
</feature>
<dbReference type="SUPFAM" id="SSF53474">
    <property type="entry name" value="alpha/beta-Hydrolases"/>
    <property type="match status" value="1"/>
</dbReference>
<evidence type="ECO:0000256" key="8">
    <source>
        <dbReference type="ARBA" id="ARBA00023157"/>
    </source>
</evidence>
<dbReference type="AlphaFoldDB" id="A0A1Y1YU57"/>
<keyword evidence="5 12" id="KW-0964">Secreted</keyword>
<evidence type="ECO:0000256" key="13">
    <source>
        <dbReference type="SAM" id="SignalP"/>
    </source>
</evidence>
<reference evidence="14 15" key="1">
    <citation type="submission" date="2016-07" db="EMBL/GenBank/DDBJ databases">
        <title>Pervasive Adenine N6-methylation of Active Genes in Fungi.</title>
        <authorList>
            <consortium name="DOE Joint Genome Institute"/>
            <person name="Mondo S.J."/>
            <person name="Dannebaum R.O."/>
            <person name="Kuo R.C."/>
            <person name="Labutti K."/>
            <person name="Haridas S."/>
            <person name="Kuo A."/>
            <person name="Salamov A."/>
            <person name="Ahrendt S.R."/>
            <person name="Lipzen A."/>
            <person name="Sullivan W."/>
            <person name="Andreopoulos W.B."/>
            <person name="Clum A."/>
            <person name="Lindquist E."/>
            <person name="Daum C."/>
            <person name="Ramamoorthy G.K."/>
            <person name="Gryganskyi A."/>
            <person name="Culley D."/>
            <person name="Magnuson J.K."/>
            <person name="James T.Y."/>
            <person name="O'Malley M.A."/>
            <person name="Stajich J.E."/>
            <person name="Spatafora J.W."/>
            <person name="Visel A."/>
            <person name="Grigoriev I.V."/>
        </authorList>
    </citation>
    <scope>NUCLEOTIDE SEQUENCE [LARGE SCALE GENOMIC DNA]</scope>
    <source>
        <strain evidence="14 15">CBS 115471</strain>
    </source>
</reference>
<protein>
    <recommendedName>
        <fullName evidence="3 12">Cutinase</fullName>
        <ecNumber evidence="3 12">3.1.1.74</ecNumber>
    </recommendedName>
</protein>
<evidence type="ECO:0000256" key="2">
    <source>
        <dbReference type="ARBA" id="ARBA00007534"/>
    </source>
</evidence>
<evidence type="ECO:0000256" key="4">
    <source>
        <dbReference type="ARBA" id="ARBA00022487"/>
    </source>
</evidence>
<gene>
    <name evidence="14" type="ORF">BCR34DRAFT_493747</name>
</gene>
<feature type="disulfide bond" evidence="11">
    <location>
        <begin position="179"/>
        <end position="187"/>
    </location>
</feature>
<comment type="function">
    <text evidence="12">Catalyzes the hydrolysis of complex carboxylic polyesters found in the cell wall of plants. Degrades cutin, a macromolecule that forms the structure of the plant cuticle.</text>
</comment>
<evidence type="ECO:0000313" key="14">
    <source>
        <dbReference type="EMBL" id="ORY01568.1"/>
    </source>
</evidence>
<dbReference type="STRING" id="1231657.A0A1Y1YU57"/>
<evidence type="ECO:0000256" key="1">
    <source>
        <dbReference type="ARBA" id="ARBA00004613"/>
    </source>
</evidence>
<evidence type="ECO:0000256" key="9">
    <source>
        <dbReference type="ARBA" id="ARBA00034045"/>
    </source>
</evidence>
<evidence type="ECO:0000256" key="7">
    <source>
        <dbReference type="ARBA" id="ARBA00022801"/>
    </source>
</evidence>
<dbReference type="PANTHER" id="PTHR48250">
    <property type="entry name" value="CUTINASE 2-RELATED"/>
    <property type="match status" value="1"/>
</dbReference>
<evidence type="ECO:0000256" key="3">
    <source>
        <dbReference type="ARBA" id="ARBA00013095"/>
    </source>
</evidence>
<organism evidence="14 15">
    <name type="scientific">Clohesyomyces aquaticus</name>
    <dbReference type="NCBI Taxonomy" id="1231657"/>
    <lineage>
        <taxon>Eukaryota</taxon>
        <taxon>Fungi</taxon>
        <taxon>Dikarya</taxon>
        <taxon>Ascomycota</taxon>
        <taxon>Pezizomycotina</taxon>
        <taxon>Dothideomycetes</taxon>
        <taxon>Pleosporomycetidae</taxon>
        <taxon>Pleosporales</taxon>
        <taxon>Lindgomycetaceae</taxon>
        <taxon>Clohesyomyces</taxon>
    </lineage>
</organism>
<keyword evidence="7 12" id="KW-0378">Hydrolase</keyword>
<evidence type="ECO:0000313" key="15">
    <source>
        <dbReference type="Proteomes" id="UP000193144"/>
    </source>
</evidence>
<dbReference type="EC" id="3.1.1.74" evidence="3 12"/>
<accession>A0A1Y1YU57</accession>
<sequence>MKLLQALTLAAVVTALPTAIEVRQLDKTGLTESEFSRSTTCGKVIFVWARGSTEAGNMGAIIGMPLGDELRKKYGRDLQIEGISYKADLAPNYLPGGTDRESWGMMKSTLEKVNQRCPTAKVVAGGYSQGAAVIHRGIEGLAQAVKDQIVGVVTFGDTQKTKDKGVIPNFPADKLKIFCAGGTDTVCLGNLAAAVLPPHLSYTVNADEAGRFLIGKVGSV</sequence>
<evidence type="ECO:0000256" key="10">
    <source>
        <dbReference type="PIRSR" id="PIRSR611150-1"/>
    </source>
</evidence>
<dbReference type="GO" id="GO:0005576">
    <property type="term" value="C:extracellular region"/>
    <property type="evidence" value="ECO:0007669"/>
    <property type="project" value="UniProtKB-SubCell"/>
</dbReference>
<dbReference type="SMART" id="SM01110">
    <property type="entry name" value="Cutinase"/>
    <property type="match status" value="1"/>
</dbReference>
<dbReference type="GO" id="GO:0050525">
    <property type="term" value="F:cutinase activity"/>
    <property type="evidence" value="ECO:0007669"/>
    <property type="project" value="UniProtKB-UniRule"/>
</dbReference>
<comment type="similarity">
    <text evidence="2 12">Belongs to the cutinase family.</text>
</comment>
<feature type="chain" id="PRO_5012395271" description="Cutinase" evidence="13">
    <location>
        <begin position="16"/>
        <end position="220"/>
    </location>
</feature>
<dbReference type="InterPro" id="IPR000675">
    <property type="entry name" value="Cutinase/axe"/>
</dbReference>
<evidence type="ECO:0000256" key="11">
    <source>
        <dbReference type="PIRSR" id="PIRSR611150-2"/>
    </source>
</evidence>
<dbReference type="OrthoDB" id="2975078at2759"/>
<keyword evidence="4 12" id="KW-0719">Serine esterase</keyword>
<comment type="subcellular location">
    <subcellularLocation>
        <location evidence="1 12">Secreted</location>
    </subcellularLocation>
</comment>
<dbReference type="InterPro" id="IPR029058">
    <property type="entry name" value="AB_hydrolase_fold"/>
</dbReference>
<name>A0A1Y1YU57_9PLEO</name>
<dbReference type="Gene3D" id="3.40.50.1820">
    <property type="entry name" value="alpha/beta hydrolase"/>
    <property type="match status" value="1"/>
</dbReference>
<proteinExistence type="inferred from homology"/>
<feature type="active site" description="Proton donor/acceptor" evidence="10">
    <location>
        <position position="199"/>
    </location>
</feature>
<dbReference type="Proteomes" id="UP000193144">
    <property type="component" value="Unassembled WGS sequence"/>
</dbReference>
<keyword evidence="6 13" id="KW-0732">Signal</keyword>
<feature type="active site" description="Nucleophile" evidence="10">
    <location>
        <position position="128"/>
    </location>
</feature>